<keyword evidence="2" id="KW-1185">Reference proteome</keyword>
<dbReference type="Proteomes" id="UP001472677">
    <property type="component" value="Unassembled WGS sequence"/>
</dbReference>
<organism evidence="1 2">
    <name type="scientific">Hibiscus sabdariffa</name>
    <name type="common">roselle</name>
    <dbReference type="NCBI Taxonomy" id="183260"/>
    <lineage>
        <taxon>Eukaryota</taxon>
        <taxon>Viridiplantae</taxon>
        <taxon>Streptophyta</taxon>
        <taxon>Embryophyta</taxon>
        <taxon>Tracheophyta</taxon>
        <taxon>Spermatophyta</taxon>
        <taxon>Magnoliopsida</taxon>
        <taxon>eudicotyledons</taxon>
        <taxon>Gunneridae</taxon>
        <taxon>Pentapetalae</taxon>
        <taxon>rosids</taxon>
        <taxon>malvids</taxon>
        <taxon>Malvales</taxon>
        <taxon>Malvaceae</taxon>
        <taxon>Malvoideae</taxon>
        <taxon>Hibiscus</taxon>
    </lineage>
</organism>
<protein>
    <submittedName>
        <fullName evidence="1">Uncharacterized protein</fullName>
    </submittedName>
</protein>
<proteinExistence type="predicted"/>
<dbReference type="EMBL" id="JBBPBM010000005">
    <property type="protein sequence ID" value="KAK8584155.1"/>
    <property type="molecule type" value="Genomic_DNA"/>
</dbReference>
<evidence type="ECO:0000313" key="1">
    <source>
        <dbReference type="EMBL" id="KAK8584155.1"/>
    </source>
</evidence>
<evidence type="ECO:0000313" key="2">
    <source>
        <dbReference type="Proteomes" id="UP001472677"/>
    </source>
</evidence>
<gene>
    <name evidence="1" type="ORF">V6N12_068403</name>
</gene>
<name>A0ABR2FPU9_9ROSI</name>
<accession>A0ABR2FPU9</accession>
<reference evidence="1 2" key="1">
    <citation type="journal article" date="2024" name="G3 (Bethesda)">
        <title>Genome assembly of Hibiscus sabdariffa L. provides insights into metabolisms of medicinal natural products.</title>
        <authorList>
            <person name="Kim T."/>
        </authorList>
    </citation>
    <scope>NUCLEOTIDE SEQUENCE [LARGE SCALE GENOMIC DNA]</scope>
    <source>
        <strain evidence="1">TK-2024</strain>
        <tissue evidence="1">Old leaves</tissue>
    </source>
</reference>
<sequence length="95" mass="10487">MIKLQNQTAWLFQLASRPSPWSYLVQVDWSKYSIIKPVMSSSNFMLKYFSAPRTLISPSSTILFWSNCAGLCIQTLGAIAGSESSCTEISSAVLT</sequence>
<comment type="caution">
    <text evidence="1">The sequence shown here is derived from an EMBL/GenBank/DDBJ whole genome shotgun (WGS) entry which is preliminary data.</text>
</comment>